<dbReference type="GO" id="GO:0009103">
    <property type="term" value="P:lipopolysaccharide biosynthetic process"/>
    <property type="evidence" value="ECO:0007669"/>
    <property type="project" value="TreeGrafter"/>
</dbReference>
<evidence type="ECO:0000256" key="1">
    <source>
        <dbReference type="ARBA" id="ARBA00022679"/>
    </source>
</evidence>
<evidence type="ECO:0000313" key="4">
    <source>
        <dbReference type="Proteomes" id="UP000244571"/>
    </source>
</evidence>
<protein>
    <submittedName>
        <fullName evidence="3">Glycosyl transferase family 1</fullName>
    </submittedName>
</protein>
<dbReference type="KEGG" id="boz:DBV39_12130"/>
<evidence type="ECO:0000313" key="3">
    <source>
        <dbReference type="EMBL" id="AWB34329.1"/>
    </source>
</evidence>
<keyword evidence="4" id="KW-1185">Reference proteome</keyword>
<keyword evidence="1 3" id="KW-0808">Transferase</keyword>
<dbReference type="Proteomes" id="UP000244571">
    <property type="component" value="Chromosome"/>
</dbReference>
<organism evidence="3 4">
    <name type="scientific">Orrella marina</name>
    <dbReference type="NCBI Taxonomy" id="2163011"/>
    <lineage>
        <taxon>Bacteria</taxon>
        <taxon>Pseudomonadati</taxon>
        <taxon>Pseudomonadota</taxon>
        <taxon>Betaproteobacteria</taxon>
        <taxon>Burkholderiales</taxon>
        <taxon>Alcaligenaceae</taxon>
        <taxon>Orrella</taxon>
    </lineage>
</organism>
<dbReference type="RefSeq" id="WP_108621745.1">
    <property type="nucleotide sequence ID" value="NZ_CP028901.1"/>
</dbReference>
<dbReference type="EMBL" id="CP028901">
    <property type="protein sequence ID" value="AWB34329.1"/>
    <property type="molecule type" value="Genomic_DNA"/>
</dbReference>
<reference evidence="3 4" key="1">
    <citation type="submission" date="2018-04" db="EMBL/GenBank/DDBJ databases">
        <title>Bordetella sp. HZ20 isolated from seawater.</title>
        <authorList>
            <person name="Sun C."/>
        </authorList>
    </citation>
    <scope>NUCLEOTIDE SEQUENCE [LARGE SCALE GENOMIC DNA]</scope>
    <source>
        <strain evidence="3 4">HZ20</strain>
    </source>
</reference>
<proteinExistence type="predicted"/>
<dbReference type="CDD" id="cd03801">
    <property type="entry name" value="GT4_PimA-like"/>
    <property type="match status" value="1"/>
</dbReference>
<evidence type="ECO:0000259" key="2">
    <source>
        <dbReference type="Pfam" id="PF00534"/>
    </source>
</evidence>
<dbReference type="Gene3D" id="3.40.50.2000">
    <property type="entry name" value="Glycogen Phosphorylase B"/>
    <property type="match status" value="2"/>
</dbReference>
<accession>A0A2R4XKU9</accession>
<sequence length="389" mass="40905">MAPVLTFAYPGDLDTLTGGYLYDKHIIHELENLGWTVKRLSLGDAFPFSDAAALAAAADQLAIVPADSLLVIDGLALGAIGPLAKVFARRTGAAVTGCASAPISRGFVALVHHPLGLESGLSPEQSTALLASEAQALAHARHVIVNSPTTAATLESLFAIGPDRVSVVVPGTERPALDTQASHNDGEVSCREHSASPILLSVGSIIARKGYDVLVQALASLQTLDWELRIVGDPDRDPIVFEALTTQITRLGMSDRIRLLGALEPSALEHQYAQADLFVLASHYEGYGMAYAQAIARGLPVIGTTGGATAQTVAPGTGILVEPGDVESLSKAIAQLLSHPEQRQKIAQASRKHAHELPSWIESARRFSESLIKSDTQPAAPDPAQTCSH</sequence>
<dbReference type="AlphaFoldDB" id="A0A2R4XKU9"/>
<dbReference type="PANTHER" id="PTHR46401">
    <property type="entry name" value="GLYCOSYLTRANSFERASE WBBK-RELATED"/>
    <property type="match status" value="1"/>
</dbReference>
<dbReference type="PANTHER" id="PTHR46401:SF2">
    <property type="entry name" value="GLYCOSYLTRANSFERASE WBBK-RELATED"/>
    <property type="match status" value="1"/>
</dbReference>
<dbReference type="SUPFAM" id="SSF53756">
    <property type="entry name" value="UDP-Glycosyltransferase/glycogen phosphorylase"/>
    <property type="match status" value="1"/>
</dbReference>
<dbReference type="OrthoDB" id="570545at2"/>
<feature type="domain" description="Glycosyl transferase family 1" evidence="2">
    <location>
        <begin position="196"/>
        <end position="353"/>
    </location>
</feature>
<gene>
    <name evidence="3" type="ORF">DBV39_12130</name>
</gene>
<dbReference type="GO" id="GO:0016757">
    <property type="term" value="F:glycosyltransferase activity"/>
    <property type="evidence" value="ECO:0007669"/>
    <property type="project" value="InterPro"/>
</dbReference>
<name>A0A2R4XKU9_9BURK</name>
<dbReference type="InterPro" id="IPR001296">
    <property type="entry name" value="Glyco_trans_1"/>
</dbReference>
<dbReference type="Pfam" id="PF00534">
    <property type="entry name" value="Glycos_transf_1"/>
    <property type="match status" value="1"/>
</dbReference>